<dbReference type="RefSeq" id="WP_220619119.1">
    <property type="nucleotide sequence ID" value="NZ_RKLR01000005.1"/>
</dbReference>
<dbReference type="AlphaFoldDB" id="A0AAW4PU21"/>
<dbReference type="InterPro" id="IPR057410">
    <property type="entry name" value="HVO_B0008-like_C"/>
</dbReference>
<organism evidence="3 4">
    <name type="scientific">Haloarcula rubra</name>
    <dbReference type="NCBI Taxonomy" id="2487747"/>
    <lineage>
        <taxon>Archaea</taxon>
        <taxon>Methanobacteriati</taxon>
        <taxon>Methanobacteriota</taxon>
        <taxon>Stenosarchaea group</taxon>
        <taxon>Halobacteria</taxon>
        <taxon>Halobacteriales</taxon>
        <taxon>Haloarculaceae</taxon>
        <taxon>Haloarcula</taxon>
    </lineage>
</organism>
<gene>
    <name evidence="3" type="ORF">EGH21_14065</name>
</gene>
<evidence type="ECO:0000259" key="2">
    <source>
        <dbReference type="Pfam" id="PF25215"/>
    </source>
</evidence>
<accession>A0AAW4PU21</accession>
<evidence type="ECO:0000259" key="1">
    <source>
        <dbReference type="Pfam" id="PF25214"/>
    </source>
</evidence>
<evidence type="ECO:0000313" key="4">
    <source>
        <dbReference type="Proteomes" id="UP001430377"/>
    </source>
</evidence>
<protein>
    <submittedName>
        <fullName evidence="3">Uncharacterized protein</fullName>
    </submittedName>
</protein>
<name>A0AAW4PU21_9EURY</name>
<feature type="domain" description="HVO-B0008-like N-terminal" evidence="1">
    <location>
        <begin position="10"/>
        <end position="45"/>
    </location>
</feature>
<dbReference type="EMBL" id="RKLR01000005">
    <property type="protein sequence ID" value="MBX0324159.1"/>
    <property type="molecule type" value="Genomic_DNA"/>
</dbReference>
<keyword evidence="4" id="KW-1185">Reference proteome</keyword>
<dbReference type="InterPro" id="IPR057409">
    <property type="entry name" value="HVO_B0008-like_N"/>
</dbReference>
<dbReference type="Proteomes" id="UP001430377">
    <property type="component" value="Unassembled WGS sequence"/>
</dbReference>
<evidence type="ECO:0000313" key="3">
    <source>
        <dbReference type="EMBL" id="MBX0324159.1"/>
    </source>
</evidence>
<feature type="domain" description="HVO-B0008-like C-terminal" evidence="2">
    <location>
        <begin position="69"/>
        <end position="117"/>
    </location>
</feature>
<comment type="caution">
    <text evidence="3">The sequence shown here is derived from an EMBL/GenBank/DDBJ whole genome shotgun (WGS) entry which is preliminary data.</text>
</comment>
<dbReference type="Pfam" id="PF25215">
    <property type="entry name" value="HVO_B0008_C"/>
    <property type="match status" value="1"/>
</dbReference>
<dbReference type="Pfam" id="PF25214">
    <property type="entry name" value="HVO_B0008_N"/>
    <property type="match status" value="1"/>
</dbReference>
<sequence>MSQQDSAPFVAQCTETGERVEASTANDVVEFYRRRHRLTGADVEWVVADHPAVTQAPEAGDLGPVLHALDDQFERGIPVGIVAAATSKQGWTVGQTLDTLYELRMGGALWEPRDDHLRPV</sequence>
<proteinExistence type="predicted"/>
<reference evidence="3 4" key="1">
    <citation type="submission" date="2021-06" db="EMBL/GenBank/DDBJ databases">
        <title>Halomicroarcula sp. a new haloarchaeum isolated from saline soil.</title>
        <authorList>
            <person name="Duran-Viseras A."/>
            <person name="Sanchez-Porro C."/>
            <person name="Ventosa A."/>
        </authorList>
    </citation>
    <scope>NUCLEOTIDE SEQUENCE [LARGE SCALE GENOMIC DNA]</scope>
    <source>
        <strain evidence="3 4">F13</strain>
    </source>
</reference>